<dbReference type="Proteomes" id="UP000245383">
    <property type="component" value="Unassembled WGS sequence"/>
</dbReference>
<evidence type="ECO:0000256" key="10">
    <source>
        <dbReference type="ARBA" id="ARBA00022833"/>
    </source>
</evidence>
<keyword evidence="6" id="KW-0158">Chromosome</keyword>
<evidence type="ECO:0000256" key="11">
    <source>
        <dbReference type="ARBA" id="ARBA00023054"/>
    </source>
</evidence>
<dbReference type="GO" id="GO:0043047">
    <property type="term" value="F:single-stranded telomeric DNA binding"/>
    <property type="evidence" value="ECO:0007669"/>
    <property type="project" value="TreeGrafter"/>
</dbReference>
<feature type="coiled-coil region" evidence="15">
    <location>
        <begin position="603"/>
        <end position="637"/>
    </location>
</feature>
<sequence length="1789" mass="207658">MSTVEKLLIRGIRSFDPDSQNVIEFYSPLTLIVGKNGCGKTTVIECLKYATTGVLPPNSKGGAFIHDPKLAGEVEIKAQVKLKFKNINSKDMVCTRSLQATQKKTGISMQTLESVLVISKDKATGQESSSISTKCADLDTEMPLQLGISKAILENVIFCHQEESNWPLSEPTVLKKRFDDIFSAARYTKAVDTLKKLRKDQTVELKIQSNDLRHSEENKKNDLISKITELEYSEKICQKKILEFEDMIQEFTTSKSSLKKHEYEKGMFEENIKEILQHTDLIHESKDELENVLSEQEYKNKDIQENINSYNKKIDNLSQEIEKFRAEISQNQLKLGKYQSLKVVYDKELQNRQNLVLEIYSKHDQELSPLFKSQSLIKINVNKFLAEQIQIVFKYVNENYKDYSDNIIRIKSEISENQNTFTDKSQSLNLLKAQNDQIILQIGEQVHDKELRIKNIKNSIDATSNCVDELQVLNNRTLHEETNLKAALEERNTANIPLKIQALREELCQIDDDITIVSDEATKIQENSELLAKSDIFKKSIEAKNKDLEEISCIIKMDCFFVARFGSDIDIETSVKSINNVKSYLKDENQQINDTYRTLDINIASSKSKLLDLENNLLDLKKELQDKKNILTQHINDESYETCVQRLQQNADQILEDVAKNKSIKLVYKEYINEFKTSSACPLCVRTWDNSKDKDIFEAKLQDKYNQSPSLTEQAENQLKLAQLAINKIKNLHPIVEDVTNLKTKTIPLLLNELSVLKIKIDTLLVDLVKVKKEKSISDKKCDDFEKLLIKFNKWIKINNELGLEKIEHQNILDSLEKSGLSKSVTVSKKNLSGLQAKSRIVRDKIDSFTDQSISFQKKISMLEKTIADYKNESSHLKQKLEQRKLDIELKTQTLAEIDVLKKKIEDAKTSTEMADEKFIYEKKDIDNIAHTLKKNLDKNSKEYAYWENLSKKLDDLNNSILKFEQDGDINEKLNGTIEMIEQITIKITKSQTEILHFRSKLSENEKWKVNHEQKLRQIYDNLKIRKLEDDIIQKKNQIIDTLDNIKIIETKILKIIKDFSSESYISNFIVLSKKNKKILELMNSFDPNDKDYVNKYNIENSNKRSINKETGHQSYPQKKSNMLINSELLNDFKAELRSVLDKISVNKASLIGEKKQIETQINHYLNELKSNYKNIDNLYVEKMISFQSLELAQTDLEKYTKALDNAIMQYHSLKMQEINKIIRELWVNTYTANDIDTIEIRSESETTKANRSYNYRVVMIKGGQPIDMRGRCSAGQKVLASLIIRLALAETFALNCGILALDEPTTNLDKSNVESLAYSLSRIISSRNKKSKFQFIIITHDEDFLDLLGKSDLADYYWRVYKNQRQVRLLIIENVETQQVAQRIQQVARAPVTDLLYYSELLEVNTLVEELQKITEFYVEKDEPIAQRSPIWAITEPTHIHQDFEAHIDMSKNQGVRILNQRINFEANLSGTQQINRAWIQDQQQEATYDFYTINPTLNDNNKFKINDLKGTLKQDLELEREPARILRIKDQLKLWNSQSFIPDTPYIKFLQMRAILPEDQHNNKIRLKTNSSNRKINSDILGQYEIISICKETGRYYFRKITEDSRSHMEILHKEKHPPVDVIYYNIDRSGGCTAKTNCTDRVVYFNGNIQKYQKYQQCIWPTRYRSIFFEEKQENSELLQLVQKHTRNKNKRTLALLKKMKEPVLFPTMELNISSITESDTRENNINIIIFYWNLAIWFPTLIRLAKSDPVRIEAFEIVSDSRSKKSTLNTNKIWALAAFEIIGAP</sequence>
<evidence type="ECO:0000256" key="4">
    <source>
        <dbReference type="ARBA" id="ARBA00009439"/>
    </source>
</evidence>
<dbReference type="GO" id="GO:0000722">
    <property type="term" value="P:telomere maintenance via recombination"/>
    <property type="evidence" value="ECO:0007669"/>
    <property type="project" value="TreeGrafter"/>
</dbReference>
<dbReference type="GO" id="GO:0046872">
    <property type="term" value="F:metal ion binding"/>
    <property type="evidence" value="ECO:0007669"/>
    <property type="project" value="UniProtKB-KW"/>
</dbReference>
<dbReference type="GO" id="GO:0016887">
    <property type="term" value="F:ATP hydrolysis activity"/>
    <property type="evidence" value="ECO:0007669"/>
    <property type="project" value="InterPro"/>
</dbReference>
<dbReference type="SUPFAM" id="SSF52540">
    <property type="entry name" value="P-loop containing nucleoside triphosphate hydrolases"/>
    <property type="match status" value="2"/>
</dbReference>
<dbReference type="GO" id="GO:0051880">
    <property type="term" value="F:G-quadruplex DNA binding"/>
    <property type="evidence" value="ECO:0007669"/>
    <property type="project" value="TreeGrafter"/>
</dbReference>
<keyword evidence="12" id="KW-0234">DNA repair</keyword>
<comment type="similarity">
    <text evidence="4">Belongs to the SMC family. RAD50 subfamily.</text>
</comment>
<dbReference type="Pfam" id="PF13476">
    <property type="entry name" value="AAA_23"/>
    <property type="match status" value="1"/>
</dbReference>
<organism evidence="17 18">
    <name type="scientific">Smittium simulii</name>
    <dbReference type="NCBI Taxonomy" id="133385"/>
    <lineage>
        <taxon>Eukaryota</taxon>
        <taxon>Fungi</taxon>
        <taxon>Fungi incertae sedis</taxon>
        <taxon>Zoopagomycota</taxon>
        <taxon>Kickxellomycotina</taxon>
        <taxon>Harpellomycetes</taxon>
        <taxon>Harpellales</taxon>
        <taxon>Legeriomycetaceae</taxon>
        <taxon>Smittium</taxon>
    </lineage>
</organism>
<feature type="coiled-coil region" evidence="15">
    <location>
        <begin position="286"/>
        <end position="334"/>
    </location>
</feature>
<evidence type="ECO:0000313" key="17">
    <source>
        <dbReference type="EMBL" id="PVU93816.1"/>
    </source>
</evidence>
<dbReference type="InterPro" id="IPR027417">
    <property type="entry name" value="P-loop_NTPase"/>
</dbReference>
<name>A0A2T9YNA8_9FUNG</name>
<dbReference type="OrthoDB" id="18797at2759"/>
<comment type="catalytic activity">
    <reaction evidence="14">
        <text>ATP + H2O = ADP + phosphate + H(+)</text>
        <dbReference type="Rhea" id="RHEA:13065"/>
        <dbReference type="ChEBI" id="CHEBI:15377"/>
        <dbReference type="ChEBI" id="CHEBI:15378"/>
        <dbReference type="ChEBI" id="CHEBI:30616"/>
        <dbReference type="ChEBI" id="CHEBI:43474"/>
        <dbReference type="ChEBI" id="CHEBI:456216"/>
    </reaction>
</comment>
<dbReference type="FunFam" id="3.40.50.300:FF:000947">
    <property type="entry name" value="DNA repair protein RAD50"/>
    <property type="match status" value="1"/>
</dbReference>
<evidence type="ECO:0000256" key="1">
    <source>
        <dbReference type="ARBA" id="ARBA00001947"/>
    </source>
</evidence>
<dbReference type="PANTHER" id="PTHR18867:SF12">
    <property type="entry name" value="DNA REPAIR PROTEIN RAD50"/>
    <property type="match status" value="1"/>
</dbReference>
<feature type="coiled-coil region" evidence="15">
    <location>
        <begin position="860"/>
        <end position="887"/>
    </location>
</feature>
<keyword evidence="7" id="KW-0479">Metal-binding</keyword>
<evidence type="ECO:0000256" key="7">
    <source>
        <dbReference type="ARBA" id="ARBA00022723"/>
    </source>
</evidence>
<evidence type="ECO:0000256" key="5">
    <source>
        <dbReference type="ARBA" id="ARBA00017893"/>
    </source>
</evidence>
<evidence type="ECO:0000256" key="8">
    <source>
        <dbReference type="ARBA" id="ARBA00022763"/>
    </source>
</evidence>
<evidence type="ECO:0000256" key="15">
    <source>
        <dbReference type="SAM" id="Coils"/>
    </source>
</evidence>
<evidence type="ECO:0000256" key="6">
    <source>
        <dbReference type="ARBA" id="ARBA00022454"/>
    </source>
</evidence>
<dbReference type="STRING" id="133385.A0A2T9YNA8"/>
<comment type="cofactor">
    <cofactor evidence="1">
        <name>Zn(2+)</name>
        <dbReference type="ChEBI" id="CHEBI:29105"/>
    </cofactor>
</comment>
<keyword evidence="10" id="KW-0862">Zinc</keyword>
<dbReference type="Gene3D" id="3.40.50.300">
    <property type="entry name" value="P-loop containing nucleotide triphosphate hydrolases"/>
    <property type="match status" value="2"/>
</dbReference>
<comment type="caution">
    <text evidence="17">The sequence shown here is derived from an EMBL/GenBank/DDBJ whole genome shotgun (WGS) entry which is preliminary data.</text>
</comment>
<comment type="subcellular location">
    <subcellularLocation>
        <location evidence="3">Chromosome</location>
    </subcellularLocation>
    <subcellularLocation>
        <location evidence="2">Nucleus</location>
    </subcellularLocation>
</comment>
<protein>
    <recommendedName>
        <fullName evidence="5">DNA repair protein RAD50</fullName>
    </recommendedName>
</protein>
<evidence type="ECO:0000256" key="3">
    <source>
        <dbReference type="ARBA" id="ARBA00004286"/>
    </source>
</evidence>
<keyword evidence="13" id="KW-0539">Nucleus</keyword>
<dbReference type="GO" id="GO:0007004">
    <property type="term" value="P:telomere maintenance via telomerase"/>
    <property type="evidence" value="ECO:0007669"/>
    <property type="project" value="TreeGrafter"/>
</dbReference>
<dbReference type="EMBL" id="MBFR01000113">
    <property type="protein sequence ID" value="PVU93816.1"/>
    <property type="molecule type" value="Genomic_DNA"/>
</dbReference>
<dbReference type="GO" id="GO:0003691">
    <property type="term" value="F:double-stranded telomeric DNA binding"/>
    <property type="evidence" value="ECO:0007669"/>
    <property type="project" value="TreeGrafter"/>
</dbReference>
<keyword evidence="11 15" id="KW-0175">Coiled coil</keyword>
<keyword evidence="9" id="KW-0378">Hydrolase</keyword>
<dbReference type="GO" id="GO:0006302">
    <property type="term" value="P:double-strand break repair"/>
    <property type="evidence" value="ECO:0007669"/>
    <property type="project" value="InterPro"/>
</dbReference>
<proteinExistence type="inferred from homology"/>
<dbReference type="GO" id="GO:0030870">
    <property type="term" value="C:Mre11 complex"/>
    <property type="evidence" value="ECO:0007669"/>
    <property type="project" value="TreeGrafter"/>
</dbReference>
<evidence type="ECO:0000313" key="18">
    <source>
        <dbReference type="Proteomes" id="UP000245383"/>
    </source>
</evidence>
<dbReference type="PANTHER" id="PTHR18867">
    <property type="entry name" value="RAD50"/>
    <property type="match status" value="1"/>
</dbReference>
<feature type="coiled-coil region" evidence="15">
    <location>
        <begin position="1190"/>
        <end position="1217"/>
    </location>
</feature>
<evidence type="ECO:0000256" key="12">
    <source>
        <dbReference type="ARBA" id="ARBA00023204"/>
    </source>
</evidence>
<reference evidence="17 18" key="1">
    <citation type="journal article" date="2018" name="MBio">
        <title>Comparative Genomics Reveals the Core Gene Toolbox for the Fungus-Insect Symbiosis.</title>
        <authorList>
            <person name="Wang Y."/>
            <person name="Stata M."/>
            <person name="Wang W."/>
            <person name="Stajich J.E."/>
            <person name="White M.M."/>
            <person name="Moncalvo J.M."/>
        </authorList>
    </citation>
    <scope>NUCLEOTIDE SEQUENCE [LARGE SCALE GENOMIC DNA]</scope>
    <source>
        <strain evidence="17 18">SWE-8-4</strain>
    </source>
</reference>
<gene>
    <name evidence="17" type="ORF">BB561_003017</name>
</gene>
<keyword evidence="18" id="KW-1185">Reference proteome</keyword>
<dbReference type="GO" id="GO:0000794">
    <property type="term" value="C:condensed nuclear chromosome"/>
    <property type="evidence" value="ECO:0007669"/>
    <property type="project" value="TreeGrafter"/>
</dbReference>
<dbReference type="FunFam" id="3.40.50.300:FF:001195">
    <property type="entry name" value="DNA repair protein rad50"/>
    <property type="match status" value="1"/>
</dbReference>
<evidence type="ECO:0000256" key="9">
    <source>
        <dbReference type="ARBA" id="ARBA00022801"/>
    </source>
</evidence>
<evidence type="ECO:0000256" key="14">
    <source>
        <dbReference type="ARBA" id="ARBA00049360"/>
    </source>
</evidence>
<feature type="domain" description="Rad50/SbcC-type AAA" evidence="16">
    <location>
        <begin position="6"/>
        <end position="231"/>
    </location>
</feature>
<evidence type="ECO:0000256" key="13">
    <source>
        <dbReference type="ARBA" id="ARBA00023242"/>
    </source>
</evidence>
<accession>A0A2T9YNA8</accession>
<dbReference type="GO" id="GO:0070192">
    <property type="term" value="P:chromosome organization involved in meiotic cell cycle"/>
    <property type="evidence" value="ECO:0007669"/>
    <property type="project" value="TreeGrafter"/>
</dbReference>
<dbReference type="InterPro" id="IPR038729">
    <property type="entry name" value="Rad50/SbcC_AAA"/>
</dbReference>
<evidence type="ECO:0000259" key="16">
    <source>
        <dbReference type="Pfam" id="PF13476"/>
    </source>
</evidence>
<evidence type="ECO:0000256" key="2">
    <source>
        <dbReference type="ARBA" id="ARBA00004123"/>
    </source>
</evidence>
<keyword evidence="8" id="KW-0227">DNA damage</keyword>